<dbReference type="EMBL" id="JRYR02000001">
    <property type="protein sequence ID" value="OHX65251.1"/>
    <property type="molecule type" value="Genomic_DNA"/>
</dbReference>
<dbReference type="Pfam" id="PF00534">
    <property type="entry name" value="Glycos_transf_1"/>
    <property type="match status" value="1"/>
</dbReference>
<feature type="domain" description="Glycosyltransferase subfamily 4-like N-terminal" evidence="2">
    <location>
        <begin position="41"/>
        <end position="216"/>
    </location>
</feature>
<keyword evidence="4" id="KW-1185">Reference proteome</keyword>
<dbReference type="PANTHER" id="PTHR45947:SF3">
    <property type="entry name" value="SULFOQUINOVOSYL TRANSFERASE SQD2"/>
    <property type="match status" value="1"/>
</dbReference>
<dbReference type="InterPro" id="IPR050194">
    <property type="entry name" value="Glycosyltransferase_grp1"/>
</dbReference>
<accession>A0A1S1YW51</accession>
<organism evidence="3 4">
    <name type="scientific">Flammeovirga pacifica</name>
    <dbReference type="NCBI Taxonomy" id="915059"/>
    <lineage>
        <taxon>Bacteria</taxon>
        <taxon>Pseudomonadati</taxon>
        <taxon>Bacteroidota</taxon>
        <taxon>Cytophagia</taxon>
        <taxon>Cytophagales</taxon>
        <taxon>Flammeovirgaceae</taxon>
        <taxon>Flammeovirga</taxon>
    </lineage>
</organism>
<dbReference type="CDD" id="cd03794">
    <property type="entry name" value="GT4_WbuB-like"/>
    <property type="match status" value="1"/>
</dbReference>
<comment type="caution">
    <text evidence="3">The sequence shown here is derived from an EMBL/GenBank/DDBJ whole genome shotgun (WGS) entry which is preliminary data.</text>
</comment>
<dbReference type="STRING" id="915059.NH26_02220"/>
<proteinExistence type="predicted"/>
<gene>
    <name evidence="3" type="ORF">NH26_02220</name>
</gene>
<evidence type="ECO:0008006" key="5">
    <source>
        <dbReference type="Google" id="ProtNLM"/>
    </source>
</evidence>
<dbReference type="PANTHER" id="PTHR45947">
    <property type="entry name" value="SULFOQUINOVOSYL TRANSFERASE SQD2"/>
    <property type="match status" value="1"/>
</dbReference>
<dbReference type="Proteomes" id="UP000179797">
    <property type="component" value="Unassembled WGS sequence"/>
</dbReference>
<protein>
    <recommendedName>
        <fullName evidence="5">Glycosyltransferase WbuB</fullName>
    </recommendedName>
</protein>
<dbReference type="SUPFAM" id="SSF53756">
    <property type="entry name" value="UDP-Glycosyltransferase/glycogen phosphorylase"/>
    <property type="match status" value="1"/>
</dbReference>
<evidence type="ECO:0000313" key="3">
    <source>
        <dbReference type="EMBL" id="OHX65251.1"/>
    </source>
</evidence>
<dbReference type="InterPro" id="IPR028098">
    <property type="entry name" value="Glyco_trans_4-like_N"/>
</dbReference>
<evidence type="ECO:0000259" key="1">
    <source>
        <dbReference type="Pfam" id="PF00534"/>
    </source>
</evidence>
<dbReference type="RefSeq" id="WP_044223756.1">
    <property type="nucleotide sequence ID" value="NZ_JRYR02000001.1"/>
</dbReference>
<evidence type="ECO:0000259" key="2">
    <source>
        <dbReference type="Pfam" id="PF13579"/>
    </source>
</evidence>
<dbReference type="Pfam" id="PF13579">
    <property type="entry name" value="Glyco_trans_4_4"/>
    <property type="match status" value="1"/>
</dbReference>
<name>A0A1S1YW51_FLAPC</name>
<dbReference type="Gene3D" id="3.40.50.2000">
    <property type="entry name" value="Glycogen Phosphorylase B"/>
    <property type="match status" value="2"/>
</dbReference>
<evidence type="ECO:0000313" key="4">
    <source>
        <dbReference type="Proteomes" id="UP000179797"/>
    </source>
</evidence>
<dbReference type="OrthoDB" id="9811902at2"/>
<sequence>MTLYTENIQEKLHKQLNKTSKKIGVVTHCYPPDFGAAPHQFEYLATTFAKKGHNVTVFTSHPYYPKGNVSIKDLFTWKNSYQENNVSVIRHWLLPSQKNNMVFRLISMSSMLISMLSSLPIIKKKGIEVLLIQTPPISLPIFGLIAKKLYGIQLILNVSDLWPQAMVDINGLSKKSLTYRLLHRLEKYYYKKADLLITQSEESQKYIKQLGFGSPEIYRIGAATSVFQQKKDWIKKDQFRIVYMGVLGVAHGISKLIDEVDFDQLGIELHIYGDGVDAQNIRNIIQKKQLQNVNLYTSIPYQEVPDVLQQYDLALISQINYVKGTLPAKLYESMSVGLPIIYHGEGEGAEIVRQFNCGWVSSPSDYNQLTQHLKLICQTTEEVLKEKGQNARITCVEHFDLEKQFDHLNHLVSSLTVNQD</sequence>
<dbReference type="GO" id="GO:0016758">
    <property type="term" value="F:hexosyltransferase activity"/>
    <property type="evidence" value="ECO:0007669"/>
    <property type="project" value="TreeGrafter"/>
</dbReference>
<dbReference type="AlphaFoldDB" id="A0A1S1YW51"/>
<dbReference type="InterPro" id="IPR001296">
    <property type="entry name" value="Glyco_trans_1"/>
</dbReference>
<feature type="domain" description="Glycosyl transferase family 1" evidence="1">
    <location>
        <begin position="230"/>
        <end position="390"/>
    </location>
</feature>
<reference evidence="3 4" key="1">
    <citation type="journal article" date="2012" name="Int. J. Syst. Evol. Microbiol.">
        <title>Flammeovirga pacifica sp. nov., isolated from deep-sea sediment.</title>
        <authorList>
            <person name="Xu H."/>
            <person name="Fu Y."/>
            <person name="Yang N."/>
            <person name="Ding Z."/>
            <person name="Lai Q."/>
            <person name="Zeng R."/>
        </authorList>
    </citation>
    <scope>NUCLEOTIDE SEQUENCE [LARGE SCALE GENOMIC DNA]</scope>
    <source>
        <strain evidence="4">DSM 24597 / LMG 26175 / WPAGA1</strain>
    </source>
</reference>